<feature type="domain" description="Major facilitator superfamily (MFS) profile" evidence="8">
    <location>
        <begin position="49"/>
        <end position="538"/>
    </location>
</feature>
<name>A0A423W1B9_9PEZI</name>
<dbReference type="FunFam" id="1.20.1720.10:FF:000012">
    <property type="entry name" value="MFS toxin efflux pump (AflT)"/>
    <property type="match status" value="1"/>
</dbReference>
<evidence type="ECO:0000259" key="8">
    <source>
        <dbReference type="PROSITE" id="PS50850"/>
    </source>
</evidence>
<dbReference type="OrthoDB" id="10021397at2759"/>
<dbReference type="PROSITE" id="PS50850">
    <property type="entry name" value="MFS"/>
    <property type="match status" value="1"/>
</dbReference>
<feature type="transmembrane region" description="Helical" evidence="7">
    <location>
        <begin position="515"/>
        <end position="535"/>
    </location>
</feature>
<feature type="transmembrane region" description="Helical" evidence="7">
    <location>
        <begin position="113"/>
        <end position="132"/>
    </location>
</feature>
<feature type="transmembrane region" description="Helical" evidence="7">
    <location>
        <begin position="244"/>
        <end position="263"/>
    </location>
</feature>
<dbReference type="PANTHER" id="PTHR23501:SF177">
    <property type="entry name" value="MAJOR FACILITATOR SUPERFAMILY (MFS) PROFILE DOMAIN-CONTAINING PROTEIN-RELATED"/>
    <property type="match status" value="1"/>
</dbReference>
<reference evidence="9 10" key="1">
    <citation type="submission" date="2015-09" db="EMBL/GenBank/DDBJ databases">
        <title>Host preference determinants of Valsa canker pathogens revealed by comparative genomics.</title>
        <authorList>
            <person name="Yin Z."/>
            <person name="Huang L."/>
        </authorList>
    </citation>
    <scope>NUCLEOTIDE SEQUENCE [LARGE SCALE GENOMIC DNA]</scope>
    <source>
        <strain evidence="9 10">SXYLt</strain>
    </source>
</reference>
<feature type="transmembrane region" description="Helical" evidence="7">
    <location>
        <begin position="275"/>
        <end position="292"/>
    </location>
</feature>
<feature type="transmembrane region" description="Helical" evidence="7">
    <location>
        <begin position="144"/>
        <end position="164"/>
    </location>
</feature>
<sequence>MSGDNESKRSQEHGSSEDRKLQESGSSKPGGPANPDEIEYAKGIRLYLLAGASLMGVFLISLDQTIIGTAIPKITDEFGGLHDVSWYTAAYFMTFGGLEASWGKAYKFFDLKWTFILAMVTFEVGSLICGVAPSSHALVVGRAIAGLGAGGISVGGMSIIAFSVPPKTRPAVMGFMGLTYAVASVLGPLVGGAFSDRVTWRWCFYINLPLGGVAAAIFFIFFQLPAIGKPPLIPQKTKLLHLDPVGMCLCMGTIICFVLSLQNAGSTWAWDSSKVIGLLVGFVAILAALIAWEIYLDEWAMLLPRLFKSRTFWSVCPYQLFFMGTYMLLMNYLPIYFQSIKETTPIQSGVDNLPMVIAVSIFSLAGGLFVAKTGWVTPNMCISTIIATIGCGLLYTLDINTSTGKWIGYQIIVGASIAFAVLNGMNIVQANVDNEDLAAATAGLLFFQTTGGAFTIASGQAAFVNQILAKLPQSAPSIDPSLVIATGASELKNVFGTLPEYRGILIAYMHGLKSVFAVATGFAGLSFLTTFLIPWKKLSTHTPDENEGYSPAVVVI</sequence>
<evidence type="ECO:0000256" key="3">
    <source>
        <dbReference type="ARBA" id="ARBA00022692"/>
    </source>
</evidence>
<feature type="region of interest" description="Disordered" evidence="6">
    <location>
        <begin position="1"/>
        <end position="34"/>
    </location>
</feature>
<keyword evidence="10" id="KW-1185">Reference proteome</keyword>
<evidence type="ECO:0000256" key="5">
    <source>
        <dbReference type="ARBA" id="ARBA00023136"/>
    </source>
</evidence>
<dbReference type="AlphaFoldDB" id="A0A423W1B9"/>
<dbReference type="InterPro" id="IPR020846">
    <property type="entry name" value="MFS_dom"/>
</dbReference>
<dbReference type="GO" id="GO:0005886">
    <property type="term" value="C:plasma membrane"/>
    <property type="evidence" value="ECO:0007669"/>
    <property type="project" value="TreeGrafter"/>
</dbReference>
<evidence type="ECO:0000256" key="4">
    <source>
        <dbReference type="ARBA" id="ARBA00022989"/>
    </source>
</evidence>
<evidence type="ECO:0000313" key="9">
    <source>
        <dbReference type="EMBL" id="ROV97150.1"/>
    </source>
</evidence>
<feature type="transmembrane region" description="Helical" evidence="7">
    <location>
        <begin position="407"/>
        <end position="425"/>
    </location>
</feature>
<evidence type="ECO:0000313" key="10">
    <source>
        <dbReference type="Proteomes" id="UP000285146"/>
    </source>
</evidence>
<protein>
    <recommendedName>
        <fullName evidence="8">Major facilitator superfamily (MFS) profile domain-containing protein</fullName>
    </recommendedName>
</protein>
<feature type="transmembrane region" description="Helical" evidence="7">
    <location>
        <begin position="437"/>
        <end position="457"/>
    </location>
</feature>
<comment type="subcellular location">
    <subcellularLocation>
        <location evidence="1">Membrane</location>
        <topology evidence="1">Multi-pass membrane protein</topology>
    </subcellularLocation>
</comment>
<dbReference type="Gene3D" id="1.20.1250.20">
    <property type="entry name" value="MFS general substrate transporter like domains"/>
    <property type="match status" value="1"/>
</dbReference>
<dbReference type="FunCoup" id="A0A423W1B9">
    <property type="interactions" value="60"/>
</dbReference>
<evidence type="ECO:0000256" key="6">
    <source>
        <dbReference type="SAM" id="MobiDB-lite"/>
    </source>
</evidence>
<organism evidence="9 10">
    <name type="scientific">Cytospora leucostoma</name>
    <dbReference type="NCBI Taxonomy" id="1230097"/>
    <lineage>
        <taxon>Eukaryota</taxon>
        <taxon>Fungi</taxon>
        <taxon>Dikarya</taxon>
        <taxon>Ascomycota</taxon>
        <taxon>Pezizomycotina</taxon>
        <taxon>Sordariomycetes</taxon>
        <taxon>Sordariomycetidae</taxon>
        <taxon>Diaporthales</taxon>
        <taxon>Cytosporaceae</taxon>
        <taxon>Cytospora</taxon>
    </lineage>
</organism>
<feature type="transmembrane region" description="Helical" evidence="7">
    <location>
        <begin position="202"/>
        <end position="224"/>
    </location>
</feature>
<dbReference type="InterPro" id="IPR036259">
    <property type="entry name" value="MFS_trans_sf"/>
</dbReference>
<feature type="transmembrane region" description="Helical" evidence="7">
    <location>
        <begin position="46"/>
        <end position="71"/>
    </location>
</feature>
<evidence type="ECO:0000256" key="2">
    <source>
        <dbReference type="ARBA" id="ARBA00022448"/>
    </source>
</evidence>
<evidence type="ECO:0000256" key="7">
    <source>
        <dbReference type="SAM" id="Phobius"/>
    </source>
</evidence>
<feature type="compositionally biased region" description="Basic and acidic residues" evidence="6">
    <location>
        <begin position="1"/>
        <end position="22"/>
    </location>
</feature>
<accession>A0A423W1B9</accession>
<feature type="transmembrane region" description="Helical" evidence="7">
    <location>
        <begin position="170"/>
        <end position="190"/>
    </location>
</feature>
<feature type="transmembrane region" description="Helical" evidence="7">
    <location>
        <begin position="353"/>
        <end position="371"/>
    </location>
</feature>
<keyword evidence="4 7" id="KW-1133">Transmembrane helix</keyword>
<feature type="transmembrane region" description="Helical" evidence="7">
    <location>
        <begin position="312"/>
        <end position="333"/>
    </location>
</feature>
<dbReference type="Gene3D" id="1.20.1720.10">
    <property type="entry name" value="Multidrug resistance protein D"/>
    <property type="match status" value="1"/>
</dbReference>
<dbReference type="PANTHER" id="PTHR23501">
    <property type="entry name" value="MAJOR FACILITATOR SUPERFAMILY"/>
    <property type="match status" value="1"/>
</dbReference>
<keyword evidence="3 7" id="KW-0812">Transmembrane</keyword>
<evidence type="ECO:0000256" key="1">
    <source>
        <dbReference type="ARBA" id="ARBA00004141"/>
    </source>
</evidence>
<gene>
    <name evidence="9" type="ORF">VPNG_08834</name>
</gene>
<keyword evidence="2" id="KW-0813">Transport</keyword>
<keyword evidence="5 7" id="KW-0472">Membrane</keyword>
<dbReference type="InterPro" id="IPR011701">
    <property type="entry name" value="MFS"/>
</dbReference>
<dbReference type="InParanoid" id="A0A423W1B9"/>
<feature type="transmembrane region" description="Helical" evidence="7">
    <location>
        <begin position="377"/>
        <end position="395"/>
    </location>
</feature>
<dbReference type="Proteomes" id="UP000285146">
    <property type="component" value="Unassembled WGS sequence"/>
</dbReference>
<dbReference type="SUPFAM" id="SSF103473">
    <property type="entry name" value="MFS general substrate transporter"/>
    <property type="match status" value="1"/>
</dbReference>
<comment type="caution">
    <text evidence="9">The sequence shown here is derived from an EMBL/GenBank/DDBJ whole genome shotgun (WGS) entry which is preliminary data.</text>
</comment>
<dbReference type="Pfam" id="PF07690">
    <property type="entry name" value="MFS_1"/>
    <property type="match status" value="1"/>
</dbReference>
<dbReference type="GO" id="GO:0022857">
    <property type="term" value="F:transmembrane transporter activity"/>
    <property type="evidence" value="ECO:0007669"/>
    <property type="project" value="InterPro"/>
</dbReference>
<proteinExistence type="predicted"/>
<dbReference type="EMBL" id="LKEB01000065">
    <property type="protein sequence ID" value="ROV97150.1"/>
    <property type="molecule type" value="Genomic_DNA"/>
</dbReference>
<dbReference type="CDD" id="cd17502">
    <property type="entry name" value="MFS_Azr1_MDR_like"/>
    <property type="match status" value="1"/>
</dbReference>